<accession>A0A2J4XWJ6</accession>
<protein>
    <submittedName>
        <fullName evidence="1">Uncharacterized protein</fullName>
    </submittedName>
</protein>
<organism evidence="1 2">
    <name type="scientific">Klebsiella michiganensis</name>
    <dbReference type="NCBI Taxonomy" id="1134687"/>
    <lineage>
        <taxon>Bacteria</taxon>
        <taxon>Pseudomonadati</taxon>
        <taxon>Pseudomonadota</taxon>
        <taxon>Gammaproteobacteria</taxon>
        <taxon>Enterobacterales</taxon>
        <taxon>Enterobacteriaceae</taxon>
        <taxon>Klebsiella/Raoultella group</taxon>
        <taxon>Klebsiella</taxon>
    </lineage>
</organism>
<dbReference type="EMBL" id="PIET01002460">
    <property type="protein sequence ID" value="PLM42881.1"/>
    <property type="molecule type" value="Genomic_DNA"/>
</dbReference>
<sequence length="92" mass="10463">MAKILMMTGSAVVVLSLLGFLVLFLKERATGKTSPVLQALKAAGIRTGEAEQRLCRQRVWMGNDTLMTPREQHFFRALLKHTDRKHWLLCPQ</sequence>
<gene>
    <name evidence="1" type="ORF">CWM85_39700</name>
</gene>
<name>A0A2J4XWJ6_9ENTR</name>
<feature type="non-terminal residue" evidence="1">
    <location>
        <position position="92"/>
    </location>
</feature>
<dbReference type="Proteomes" id="UP000234661">
    <property type="component" value="Unassembled WGS sequence"/>
</dbReference>
<dbReference type="AlphaFoldDB" id="A0A2J4XWJ6"/>
<evidence type="ECO:0000313" key="1">
    <source>
        <dbReference type="EMBL" id="PLM42881.1"/>
    </source>
</evidence>
<proteinExistence type="predicted"/>
<reference evidence="1 2" key="1">
    <citation type="submission" date="2017-11" db="EMBL/GenBank/DDBJ databases">
        <authorList>
            <person name="Han C.G."/>
        </authorList>
    </citation>
    <scope>NUCLEOTIDE SEQUENCE [LARGE SCALE GENOMIC DNA]</scope>
    <source>
        <strain evidence="1 2">A2</strain>
    </source>
</reference>
<reference evidence="1 2" key="2">
    <citation type="submission" date="2018-01" db="EMBL/GenBank/DDBJ databases">
        <title>Genomic study of Klebsiella pneumoniae.</title>
        <authorList>
            <person name="Yang Y."/>
            <person name="Bicalho R."/>
        </authorList>
    </citation>
    <scope>NUCLEOTIDE SEQUENCE [LARGE SCALE GENOMIC DNA]</scope>
    <source>
        <strain evidence="1 2">A2</strain>
    </source>
</reference>
<evidence type="ECO:0000313" key="2">
    <source>
        <dbReference type="Proteomes" id="UP000234661"/>
    </source>
</evidence>
<comment type="caution">
    <text evidence="1">The sequence shown here is derived from an EMBL/GenBank/DDBJ whole genome shotgun (WGS) entry which is preliminary data.</text>
</comment>